<reference evidence="1" key="2">
    <citation type="submission" date="2025-08" db="UniProtKB">
        <authorList>
            <consortium name="Ensembl"/>
        </authorList>
    </citation>
    <scope>IDENTIFICATION</scope>
</reference>
<reference evidence="1" key="3">
    <citation type="submission" date="2025-09" db="UniProtKB">
        <authorList>
            <consortium name="Ensembl"/>
        </authorList>
    </citation>
    <scope>IDENTIFICATION</scope>
</reference>
<dbReference type="GeneTree" id="ENSGT00730000111690"/>
<dbReference type="Proteomes" id="UP001501920">
    <property type="component" value="Chromosome 22"/>
</dbReference>
<evidence type="ECO:0000313" key="1">
    <source>
        <dbReference type="Ensembl" id="ENSPNAP00000059994.1"/>
    </source>
</evidence>
<dbReference type="AlphaFoldDB" id="A0AAR2KBZ0"/>
<sequence length="210" mass="24860">MVIQCLNTLSELQSSRYGQPYPRHGLNLLYWFATQCVQVNNNQMIALCRPYNGDFGFRLFRNRNRLLPATNRPYYELGNLNDYNASSLPEYIRRGYTGDLDDSNTDRIITCLNSHFFDSIYVTCHHAKWTFARNQTYRIDPQLIRTIKSMDRNDFLRQATDPQYLRWQFQSATTFNQYSRRIKECCILFIGFWLPLESAFVNLRTEAVSV</sequence>
<reference evidence="1 2" key="1">
    <citation type="submission" date="2020-10" db="EMBL/GenBank/DDBJ databases">
        <title>Pygocentrus nattereri (red-bellied piranha) genome, fPygNat1, primary haplotype.</title>
        <authorList>
            <person name="Myers G."/>
            <person name="Meyer A."/>
            <person name="Karagic N."/>
            <person name="Pippel M."/>
            <person name="Winkler S."/>
            <person name="Tracey A."/>
            <person name="Wood J."/>
            <person name="Formenti G."/>
            <person name="Howe K."/>
            <person name="Fedrigo O."/>
            <person name="Jarvis E.D."/>
        </authorList>
    </citation>
    <scope>NUCLEOTIDE SEQUENCE [LARGE SCALE GENOMIC DNA]</scope>
</reference>
<evidence type="ECO:0000313" key="2">
    <source>
        <dbReference type="Proteomes" id="UP001501920"/>
    </source>
</evidence>
<dbReference type="Ensembl" id="ENSPNAT00000057073.1">
    <property type="protein sequence ID" value="ENSPNAP00000059994.1"/>
    <property type="gene ID" value="ENSPNAG00000031788.1"/>
</dbReference>
<accession>A0AAR2KBZ0</accession>
<name>A0AAR2KBZ0_PYGNA</name>
<organism evidence="1 2">
    <name type="scientific">Pygocentrus nattereri</name>
    <name type="common">Red-bellied piranha</name>
    <dbReference type="NCBI Taxonomy" id="42514"/>
    <lineage>
        <taxon>Eukaryota</taxon>
        <taxon>Metazoa</taxon>
        <taxon>Chordata</taxon>
        <taxon>Craniata</taxon>
        <taxon>Vertebrata</taxon>
        <taxon>Euteleostomi</taxon>
        <taxon>Actinopterygii</taxon>
        <taxon>Neopterygii</taxon>
        <taxon>Teleostei</taxon>
        <taxon>Ostariophysi</taxon>
        <taxon>Characiformes</taxon>
        <taxon>Characoidei</taxon>
        <taxon>Pygocentrus</taxon>
    </lineage>
</organism>
<dbReference type="PANTHER" id="PTHR38706:SF2">
    <property type="match status" value="1"/>
</dbReference>
<protein>
    <submittedName>
        <fullName evidence="1">Uncharacterized protein</fullName>
    </submittedName>
</protein>
<dbReference type="PANTHER" id="PTHR38706">
    <property type="entry name" value="SI:CH211-198C19.1-RELATED"/>
    <property type="match status" value="1"/>
</dbReference>
<proteinExistence type="predicted"/>
<keyword evidence="2" id="KW-1185">Reference proteome</keyword>